<sequence length="985" mass="107922">MYNVSLVALLIGVPGLTVGAEGVQAQASPVSVKEARNATRAAKQAERRAAKAARSVASTREGAGTAGAEDIIVTGVRESVSKSIDRKRDARQIVDVITAEDAGKLPDNNVVEAMSRIPGVAITRSQGRADGFTIRGLAGVQTTVNGMEGATAPLPGDEGRTLALSSIPAELIKSVEVYKTRSADQVEGGIGGTVNVELRRPLDLRAGWTVAGSYRNSYAEQGKLWSPQGTLLLADRFDTGIGEIGILLNGAYSKPKYAEAANYSESPYLLGCDTCTVRQSLPAAQRDKLVAPFRAAYGTSNGDREQRSLSGVLQWRASPHLNFIIEGSYFGEKYTSLYDSIYALTRQDYYTIENPRIAPSGVLLGYDVANRGVVDPETGKTNVVNFGRVDAGFNGGQSKGNTNSYRTNFEVHFDSPGIRIDSSAQYQWSNNAYHSVGNNGNYLGLSRFRVDFDSPKTQNNGPYFDFYNVTPTDPRQAVVQALYDNRGKGKNSQFSAQTDLWKGISSGGLLRSGRFGARYSQTESTFLDSYRYAGWFDPDRQLPLSSIPSVGTQIVTPELPGGSPVSWIQLNSPQLFNAWPALTKFIIANNPQGLDGPGRDAGVESLFATPQPTAANVGYTSDNRESSFATYAVLDYGFKALFPIDGNVGVRYVNTWNSIDGQNTRPGAQLIDPITKLRISGQYGPDTLEKQNLRGNYIDILPSAFATIHFTNKLQLRGSYSYNVQRPSLFYLRNFFATDYRNPKAIVYAGNPALKPTTTKDYNLSLEWYFGRGGILSLGAFSKNQNGFIFYTRQLEAVPQLGGEKRFVEKPRNSGPGQTQGLEAQATGFFSFLPGVLQHFGASVNATWIPTANISLPDAISSDDEDNAIIYRSVTRDAPYTSKWTYNLIGYYETPQFSVRVAYNWRSTFQTGDPQIDQTWSVSSRPTQRLDAAINYTPVRFMTLSLEGTNLLRSIDKNYYYTYPELPTGLRAMGRTIVGSVRFRF</sequence>
<evidence type="ECO:0000256" key="2">
    <source>
        <dbReference type="ARBA" id="ARBA00022448"/>
    </source>
</evidence>
<evidence type="ECO:0000256" key="10">
    <source>
        <dbReference type="SAM" id="SignalP"/>
    </source>
</evidence>
<evidence type="ECO:0000313" key="14">
    <source>
        <dbReference type="Proteomes" id="UP000522313"/>
    </source>
</evidence>
<dbReference type="Pfam" id="PF00593">
    <property type="entry name" value="TonB_dep_Rec_b-barrel"/>
    <property type="match status" value="1"/>
</dbReference>
<keyword evidence="7 8" id="KW-0998">Cell outer membrane</keyword>
<feature type="chain" id="PRO_5030979815" evidence="10">
    <location>
        <begin position="20"/>
        <end position="985"/>
    </location>
</feature>
<evidence type="ECO:0000313" key="13">
    <source>
        <dbReference type="EMBL" id="MBB6505321.1"/>
    </source>
</evidence>
<evidence type="ECO:0000256" key="7">
    <source>
        <dbReference type="ARBA" id="ARBA00023237"/>
    </source>
</evidence>
<keyword evidence="3 8" id="KW-1134">Transmembrane beta strand</keyword>
<evidence type="ECO:0000256" key="5">
    <source>
        <dbReference type="ARBA" id="ARBA00023077"/>
    </source>
</evidence>
<evidence type="ECO:0000256" key="8">
    <source>
        <dbReference type="PROSITE-ProRule" id="PRU01360"/>
    </source>
</evidence>
<keyword evidence="6 8" id="KW-0472">Membrane</keyword>
<feature type="domain" description="TonB-dependent receptor-like beta-barrel" evidence="11">
    <location>
        <begin position="381"/>
        <end position="951"/>
    </location>
</feature>
<dbReference type="InterPro" id="IPR010104">
    <property type="entry name" value="TonB_rcpt_bac"/>
</dbReference>
<protein>
    <submittedName>
        <fullName evidence="13">TonB-dependent receptor</fullName>
    </submittedName>
</protein>
<dbReference type="Gene3D" id="2.170.130.10">
    <property type="entry name" value="TonB-dependent receptor, plug domain"/>
    <property type="match status" value="1"/>
</dbReference>
<keyword evidence="10" id="KW-0732">Signal</keyword>
<dbReference type="InterPro" id="IPR012910">
    <property type="entry name" value="Plug_dom"/>
</dbReference>
<proteinExistence type="inferred from homology"/>
<dbReference type="InterPro" id="IPR036942">
    <property type="entry name" value="Beta-barrel_TonB_sf"/>
</dbReference>
<organism evidence="13 14">
    <name type="scientific">Sphingomonas endophytica</name>
    <dbReference type="NCBI Taxonomy" id="869719"/>
    <lineage>
        <taxon>Bacteria</taxon>
        <taxon>Pseudomonadati</taxon>
        <taxon>Pseudomonadota</taxon>
        <taxon>Alphaproteobacteria</taxon>
        <taxon>Sphingomonadales</taxon>
        <taxon>Sphingomonadaceae</taxon>
        <taxon>Sphingomonas</taxon>
    </lineage>
</organism>
<dbReference type="PROSITE" id="PS52016">
    <property type="entry name" value="TONB_DEPENDENT_REC_3"/>
    <property type="match status" value="1"/>
</dbReference>
<comment type="similarity">
    <text evidence="8 9">Belongs to the TonB-dependent receptor family.</text>
</comment>
<reference evidence="13 14" key="2">
    <citation type="submission" date="2020-08" db="EMBL/GenBank/DDBJ databases">
        <authorList>
            <person name="Partida-Martinez L."/>
            <person name="Huntemann M."/>
            <person name="Clum A."/>
            <person name="Wang J."/>
            <person name="Palaniappan K."/>
            <person name="Ritter S."/>
            <person name="Chen I.-M."/>
            <person name="Stamatis D."/>
            <person name="Reddy T."/>
            <person name="O'Malley R."/>
            <person name="Daum C."/>
            <person name="Shapiro N."/>
            <person name="Ivanova N."/>
            <person name="Kyrpides N."/>
            <person name="Woyke T."/>
        </authorList>
    </citation>
    <scope>NUCLEOTIDE SEQUENCE [LARGE SCALE GENOMIC DNA]</scope>
    <source>
        <strain evidence="13 14">AS3.13</strain>
    </source>
</reference>
<keyword evidence="2 8" id="KW-0813">Transport</keyword>
<dbReference type="PANTHER" id="PTHR40980:SF3">
    <property type="entry name" value="TONB-DEPENDENT RECEPTOR-LIKE BETA-BARREL DOMAIN-CONTAINING PROTEIN"/>
    <property type="match status" value="1"/>
</dbReference>
<evidence type="ECO:0000259" key="11">
    <source>
        <dbReference type="Pfam" id="PF00593"/>
    </source>
</evidence>
<dbReference type="Gene3D" id="2.40.170.20">
    <property type="entry name" value="TonB-dependent receptor, beta-barrel domain"/>
    <property type="match status" value="1"/>
</dbReference>
<dbReference type="NCBIfam" id="TIGR01782">
    <property type="entry name" value="TonB-Xanth-Caul"/>
    <property type="match status" value="1"/>
</dbReference>
<dbReference type="GO" id="GO:0009279">
    <property type="term" value="C:cell outer membrane"/>
    <property type="evidence" value="ECO:0007669"/>
    <property type="project" value="UniProtKB-SubCell"/>
</dbReference>
<evidence type="ECO:0000259" key="12">
    <source>
        <dbReference type="Pfam" id="PF07715"/>
    </source>
</evidence>
<dbReference type="Pfam" id="PF07715">
    <property type="entry name" value="Plug"/>
    <property type="match status" value="1"/>
</dbReference>
<dbReference type="InterPro" id="IPR000531">
    <property type="entry name" value="Beta-barrel_TonB"/>
</dbReference>
<keyword evidence="5 9" id="KW-0798">TonB box</keyword>
<dbReference type="PANTHER" id="PTHR40980">
    <property type="entry name" value="PLUG DOMAIN-CONTAINING PROTEIN"/>
    <property type="match status" value="1"/>
</dbReference>
<reference evidence="13 14" key="1">
    <citation type="submission" date="2020-08" db="EMBL/GenBank/DDBJ databases">
        <title>The Agave Microbiome: Exploring the role of microbial communities in plant adaptations to desert environments.</title>
        <authorList>
            <person name="Partida-Martinez L.P."/>
        </authorList>
    </citation>
    <scope>NUCLEOTIDE SEQUENCE [LARGE SCALE GENOMIC DNA]</scope>
    <source>
        <strain evidence="13 14">AS3.13</strain>
    </source>
</reference>
<feature type="signal peptide" evidence="10">
    <location>
        <begin position="1"/>
        <end position="19"/>
    </location>
</feature>
<dbReference type="AlphaFoldDB" id="A0A7X0MNM7"/>
<evidence type="ECO:0000256" key="9">
    <source>
        <dbReference type="RuleBase" id="RU003357"/>
    </source>
</evidence>
<dbReference type="Proteomes" id="UP000522313">
    <property type="component" value="Unassembled WGS sequence"/>
</dbReference>
<evidence type="ECO:0000256" key="4">
    <source>
        <dbReference type="ARBA" id="ARBA00022692"/>
    </source>
</evidence>
<evidence type="ECO:0000256" key="1">
    <source>
        <dbReference type="ARBA" id="ARBA00004571"/>
    </source>
</evidence>
<keyword evidence="4 8" id="KW-0812">Transmembrane</keyword>
<keyword evidence="13" id="KW-0675">Receptor</keyword>
<comment type="caution">
    <text evidence="13">The sequence shown here is derived from an EMBL/GenBank/DDBJ whole genome shotgun (WGS) entry which is preliminary data.</text>
</comment>
<dbReference type="SUPFAM" id="SSF56935">
    <property type="entry name" value="Porins"/>
    <property type="match status" value="1"/>
</dbReference>
<dbReference type="InterPro" id="IPR039426">
    <property type="entry name" value="TonB-dep_rcpt-like"/>
</dbReference>
<feature type="domain" description="TonB-dependent receptor plug" evidence="12">
    <location>
        <begin position="87"/>
        <end position="193"/>
    </location>
</feature>
<accession>A0A7X0MNM7</accession>
<dbReference type="EMBL" id="JACHBT010000011">
    <property type="protein sequence ID" value="MBB6505321.1"/>
    <property type="molecule type" value="Genomic_DNA"/>
</dbReference>
<comment type="subcellular location">
    <subcellularLocation>
        <location evidence="1 8">Cell outer membrane</location>
        <topology evidence="1 8">Multi-pass membrane protein</topology>
    </subcellularLocation>
</comment>
<gene>
    <name evidence="13" type="ORF">F4693_002309</name>
</gene>
<evidence type="ECO:0000256" key="6">
    <source>
        <dbReference type="ARBA" id="ARBA00023136"/>
    </source>
</evidence>
<dbReference type="InterPro" id="IPR037066">
    <property type="entry name" value="Plug_dom_sf"/>
</dbReference>
<name>A0A7X0MNM7_9SPHN</name>
<evidence type="ECO:0000256" key="3">
    <source>
        <dbReference type="ARBA" id="ARBA00022452"/>
    </source>
</evidence>